<feature type="compositionally biased region" description="Basic and acidic residues" evidence="1">
    <location>
        <begin position="528"/>
        <end position="543"/>
    </location>
</feature>
<dbReference type="Proteomes" id="UP000241818">
    <property type="component" value="Unassembled WGS sequence"/>
</dbReference>
<feature type="region of interest" description="Disordered" evidence="1">
    <location>
        <begin position="528"/>
        <end position="680"/>
    </location>
</feature>
<evidence type="ECO:0000313" key="3">
    <source>
        <dbReference type="Proteomes" id="UP000241818"/>
    </source>
</evidence>
<protein>
    <submittedName>
        <fullName evidence="2">Uncharacterized protein</fullName>
    </submittedName>
</protein>
<dbReference type="EMBL" id="KZ679007">
    <property type="protein sequence ID" value="PSS25921.1"/>
    <property type="molecule type" value="Genomic_DNA"/>
</dbReference>
<reference evidence="2 3" key="1">
    <citation type="journal article" date="2018" name="New Phytol.">
        <title>Comparative genomics and transcriptomics depict ericoid mycorrhizal fungi as versatile saprotrophs and plant mutualists.</title>
        <authorList>
            <person name="Martino E."/>
            <person name="Morin E."/>
            <person name="Grelet G.A."/>
            <person name="Kuo A."/>
            <person name="Kohler A."/>
            <person name="Daghino S."/>
            <person name="Barry K.W."/>
            <person name="Cichocki N."/>
            <person name="Clum A."/>
            <person name="Dockter R.B."/>
            <person name="Hainaut M."/>
            <person name="Kuo R.C."/>
            <person name="LaButti K."/>
            <person name="Lindahl B.D."/>
            <person name="Lindquist E.A."/>
            <person name="Lipzen A."/>
            <person name="Khouja H.R."/>
            <person name="Magnuson J."/>
            <person name="Murat C."/>
            <person name="Ohm R.A."/>
            <person name="Singer S.W."/>
            <person name="Spatafora J.W."/>
            <person name="Wang M."/>
            <person name="Veneault-Fourrey C."/>
            <person name="Henrissat B."/>
            <person name="Grigoriev I.V."/>
            <person name="Martin F.M."/>
            <person name="Perotto S."/>
        </authorList>
    </citation>
    <scope>NUCLEOTIDE SEQUENCE [LARGE SCALE GENOMIC DNA]</scope>
    <source>
        <strain evidence="2 3">ATCC 22711</strain>
    </source>
</reference>
<evidence type="ECO:0000256" key="1">
    <source>
        <dbReference type="SAM" id="MobiDB-lite"/>
    </source>
</evidence>
<feature type="region of interest" description="Disordered" evidence="1">
    <location>
        <begin position="54"/>
        <end position="102"/>
    </location>
</feature>
<dbReference type="AlphaFoldDB" id="A0A2T3BC80"/>
<feature type="compositionally biased region" description="Polar residues" evidence="1">
    <location>
        <begin position="559"/>
        <end position="578"/>
    </location>
</feature>
<dbReference type="OrthoDB" id="5213862at2759"/>
<sequence>MAPPAPQPPGVELRGPESAKPSPLRIVKRGQTIAGRASAGEIVSRRCGRRFSCSSDLSVGSSQASVDPPPLMVHKTRKRRGSILHGSSEDALLEKSPKSPGHAIANRVERPFEVRALQDDPDLTPKACRTMPRMMSDGGYLKPEYHGISAGDSTRLPVMSTRGSPGSSVQVPAPHVTDSALKVQERRFSKSKNFFLKVIPGRSQSEPKSSNALHRISSSVSRHTLFRRPSRPERDSSAYYADEDSVASSDIAYSFDNDSEDIADVSFNSRMPPYLDYLDSRASSPFSSFNPAPAIYHRDIFVLCPQIKVTPEISTVDGATCSIWAALEVTGVLRWTENNGSGAHRYLSLSGTQLSHLEQYGRLYSMRIDLIPGPDCMVSEIIGNLRESKTLGARETHLILVKIRLGKITSPSRHIRESSTPDELIADLEDRLGDALTPYLTVRLTYRHSGFPDEVQTAAGTETGMSAQSTILQSEATAVIQRQNPHSEWSPRTSRAMNEPINTNPLIKLIETHFSTEKALRTIEKLARERRQLPSARQSRDSSKSAGSSEETLKGRHGSSLQARISSGVTASMVSLPNGTDEVKDAQGQEDQDADLDKDPARKIWSEMRRTSRSGRPNGSPRDRSPADDGCSTGRVTSASSVDQERNKIKQTALRNKRSMGADSLRSIAPSMEPPRGGTFTGLGLNVGRNWGWHGTWW</sequence>
<dbReference type="InParanoid" id="A0A2T3BC80"/>
<dbReference type="GeneID" id="36574454"/>
<dbReference type="RefSeq" id="XP_024724520.1">
    <property type="nucleotide sequence ID" value="XM_024866373.1"/>
</dbReference>
<organism evidence="2 3">
    <name type="scientific">Amorphotheca resinae ATCC 22711</name>
    <dbReference type="NCBI Taxonomy" id="857342"/>
    <lineage>
        <taxon>Eukaryota</taxon>
        <taxon>Fungi</taxon>
        <taxon>Dikarya</taxon>
        <taxon>Ascomycota</taxon>
        <taxon>Pezizomycotina</taxon>
        <taxon>Leotiomycetes</taxon>
        <taxon>Helotiales</taxon>
        <taxon>Amorphothecaceae</taxon>
        <taxon>Amorphotheca</taxon>
    </lineage>
</organism>
<name>A0A2T3BC80_AMORE</name>
<accession>A0A2T3BC80</accession>
<feature type="compositionally biased region" description="Basic and acidic residues" evidence="1">
    <location>
        <begin position="595"/>
        <end position="610"/>
    </location>
</feature>
<gene>
    <name evidence="2" type="ORF">M430DRAFT_33451</name>
</gene>
<feature type="region of interest" description="Disordered" evidence="1">
    <location>
        <begin position="1"/>
        <end position="25"/>
    </location>
</feature>
<feature type="compositionally biased region" description="Polar residues" evidence="1">
    <location>
        <begin position="56"/>
        <end position="65"/>
    </location>
</feature>
<keyword evidence="3" id="KW-1185">Reference proteome</keyword>
<evidence type="ECO:0000313" key="2">
    <source>
        <dbReference type="EMBL" id="PSS25921.1"/>
    </source>
</evidence>
<proteinExistence type="predicted"/>